<reference evidence="1 2" key="1">
    <citation type="submission" date="2024-04" db="EMBL/GenBank/DDBJ databases">
        <title>Phyllosticta paracitricarpa is synonymous to the EU quarantine fungus P. citricarpa based on phylogenomic analyses.</title>
        <authorList>
            <consortium name="Lawrence Berkeley National Laboratory"/>
            <person name="Van Ingen-Buijs V.A."/>
            <person name="Van Westerhoven A.C."/>
            <person name="Haridas S."/>
            <person name="Skiadas P."/>
            <person name="Martin F."/>
            <person name="Groenewald J.Z."/>
            <person name="Crous P.W."/>
            <person name="Seidl M.F."/>
        </authorList>
    </citation>
    <scope>NUCLEOTIDE SEQUENCE [LARGE SCALE GENOMIC DNA]</scope>
    <source>
        <strain evidence="1 2">CBS 123371</strain>
    </source>
</reference>
<dbReference type="Proteomes" id="UP001363622">
    <property type="component" value="Unassembled WGS sequence"/>
</dbReference>
<evidence type="ECO:0000313" key="2">
    <source>
        <dbReference type="Proteomes" id="UP001363622"/>
    </source>
</evidence>
<sequence>MAAWWMASACERKTGRLVNMYWTRRFLPTHSSIKRCPSFAALSAMVTYALPRRQRKQYPTHCKEHDIPSLSQRFHNGGTSTCCAAKDEGALAIEPRRGGGLAGVDADVGVGVRVEAIGLRTRRVGSIHDVGDCNRSATAATAAAAAAAAARRRSTEQSRRCRRD</sequence>
<dbReference type="EMBL" id="JBBPHU010000010">
    <property type="protein sequence ID" value="KAK7512691.1"/>
    <property type="molecule type" value="Genomic_DNA"/>
</dbReference>
<comment type="caution">
    <text evidence="1">The sequence shown here is derived from an EMBL/GenBank/DDBJ whole genome shotgun (WGS) entry which is preliminary data.</text>
</comment>
<name>A0ABR1KD38_9PEZI</name>
<evidence type="ECO:0000313" key="1">
    <source>
        <dbReference type="EMBL" id="KAK7512691.1"/>
    </source>
</evidence>
<organism evidence="1 2">
    <name type="scientific">Phyllosticta citriasiana</name>
    <dbReference type="NCBI Taxonomy" id="595635"/>
    <lineage>
        <taxon>Eukaryota</taxon>
        <taxon>Fungi</taxon>
        <taxon>Dikarya</taxon>
        <taxon>Ascomycota</taxon>
        <taxon>Pezizomycotina</taxon>
        <taxon>Dothideomycetes</taxon>
        <taxon>Dothideomycetes incertae sedis</taxon>
        <taxon>Botryosphaeriales</taxon>
        <taxon>Phyllostictaceae</taxon>
        <taxon>Phyllosticta</taxon>
    </lineage>
</organism>
<proteinExistence type="predicted"/>
<accession>A0ABR1KD38</accession>
<keyword evidence="2" id="KW-1185">Reference proteome</keyword>
<gene>
    <name evidence="1" type="ORF">IWZ03DRAFT_383810</name>
</gene>
<protein>
    <submittedName>
        <fullName evidence="1">Uncharacterized protein</fullName>
    </submittedName>
</protein>